<feature type="domain" description="F-box" evidence="1">
    <location>
        <begin position="10"/>
        <end position="56"/>
    </location>
</feature>
<name>A0A022PRE1_ERYGU</name>
<dbReference type="InterPro" id="IPR001810">
    <property type="entry name" value="F-box_dom"/>
</dbReference>
<dbReference type="PANTHER" id="PTHR31672">
    <property type="entry name" value="BNACNNG10540D PROTEIN"/>
    <property type="match status" value="1"/>
</dbReference>
<dbReference type="InterPro" id="IPR036047">
    <property type="entry name" value="F-box-like_dom_sf"/>
</dbReference>
<dbReference type="AlphaFoldDB" id="A0A022PRE1"/>
<feature type="non-terminal residue" evidence="2">
    <location>
        <position position="162"/>
    </location>
</feature>
<organism evidence="2 3">
    <name type="scientific">Erythranthe guttata</name>
    <name type="common">Yellow monkey flower</name>
    <name type="synonym">Mimulus guttatus</name>
    <dbReference type="NCBI Taxonomy" id="4155"/>
    <lineage>
        <taxon>Eukaryota</taxon>
        <taxon>Viridiplantae</taxon>
        <taxon>Streptophyta</taxon>
        <taxon>Embryophyta</taxon>
        <taxon>Tracheophyta</taxon>
        <taxon>Spermatophyta</taxon>
        <taxon>Magnoliopsida</taxon>
        <taxon>eudicotyledons</taxon>
        <taxon>Gunneridae</taxon>
        <taxon>Pentapetalae</taxon>
        <taxon>asterids</taxon>
        <taxon>lamiids</taxon>
        <taxon>Lamiales</taxon>
        <taxon>Phrymaceae</taxon>
        <taxon>Erythranthe</taxon>
    </lineage>
</organism>
<dbReference type="CDD" id="cd22157">
    <property type="entry name" value="F-box_AtFBW1-like"/>
    <property type="match status" value="1"/>
</dbReference>
<proteinExistence type="predicted"/>
<evidence type="ECO:0000259" key="1">
    <source>
        <dbReference type="PROSITE" id="PS50181"/>
    </source>
</evidence>
<dbReference type="PANTHER" id="PTHR31672:SF13">
    <property type="entry name" value="F-BOX PROTEIN CPR30-LIKE"/>
    <property type="match status" value="1"/>
</dbReference>
<dbReference type="SMART" id="SM00256">
    <property type="entry name" value="FBOX"/>
    <property type="match status" value="1"/>
</dbReference>
<sequence length="162" mass="19038">MEKRQKLIAPAERHHIPHEILENILCRLPAKSLLRFKAVSKSWKSIICDDPGFSDVHLRQSKISASSSNKNLMFWIETYPNGNKTNLITLQDFESMKSRKRKQIEFPMEQGLHLEVLCHCDGLALRRTRKAKDKTYVLCNPSSRTWVQFRCPYRIYHRPRCG</sequence>
<keyword evidence="3" id="KW-1185">Reference proteome</keyword>
<dbReference type="InterPro" id="IPR050796">
    <property type="entry name" value="SCF_F-box_component"/>
</dbReference>
<reference evidence="2 3" key="1">
    <citation type="journal article" date="2013" name="Proc. Natl. Acad. Sci. U.S.A.">
        <title>Fine-scale variation in meiotic recombination in Mimulus inferred from population shotgun sequencing.</title>
        <authorList>
            <person name="Hellsten U."/>
            <person name="Wright K.M."/>
            <person name="Jenkins J."/>
            <person name="Shu S."/>
            <person name="Yuan Y."/>
            <person name="Wessler S.R."/>
            <person name="Schmutz J."/>
            <person name="Willis J.H."/>
            <person name="Rokhsar D.S."/>
        </authorList>
    </citation>
    <scope>NUCLEOTIDE SEQUENCE [LARGE SCALE GENOMIC DNA]</scope>
    <source>
        <strain evidence="3">cv. DUN x IM62</strain>
    </source>
</reference>
<protein>
    <recommendedName>
        <fullName evidence="1">F-box domain-containing protein</fullName>
    </recommendedName>
</protein>
<gene>
    <name evidence="2" type="ORF">MIMGU_mgv1a022208mg</name>
</gene>
<evidence type="ECO:0000313" key="2">
    <source>
        <dbReference type="EMBL" id="EYU18892.1"/>
    </source>
</evidence>
<evidence type="ECO:0000313" key="3">
    <source>
        <dbReference type="Proteomes" id="UP000030748"/>
    </source>
</evidence>
<dbReference type="Proteomes" id="UP000030748">
    <property type="component" value="Unassembled WGS sequence"/>
</dbReference>
<dbReference type="SUPFAM" id="SSF81383">
    <property type="entry name" value="F-box domain"/>
    <property type="match status" value="1"/>
</dbReference>
<dbReference type="Pfam" id="PF00646">
    <property type="entry name" value="F-box"/>
    <property type="match status" value="1"/>
</dbReference>
<dbReference type="Gene3D" id="1.20.1280.50">
    <property type="match status" value="1"/>
</dbReference>
<dbReference type="PROSITE" id="PS50181">
    <property type="entry name" value="FBOX"/>
    <property type="match status" value="1"/>
</dbReference>
<dbReference type="EMBL" id="KI632313">
    <property type="protein sequence ID" value="EYU18892.1"/>
    <property type="molecule type" value="Genomic_DNA"/>
</dbReference>
<accession>A0A022PRE1</accession>